<reference evidence="1 2" key="1">
    <citation type="submission" date="2024-09" db="EMBL/GenBank/DDBJ databases">
        <authorList>
            <person name="Sun Q."/>
            <person name="Mori K."/>
        </authorList>
    </citation>
    <scope>NUCLEOTIDE SEQUENCE [LARGE SCALE GENOMIC DNA]</scope>
    <source>
        <strain evidence="1 2">JCM 3028</strain>
    </source>
</reference>
<dbReference type="EMBL" id="JBHMBS010000009">
    <property type="protein sequence ID" value="MFB9678007.1"/>
    <property type="molecule type" value="Genomic_DNA"/>
</dbReference>
<evidence type="ECO:0000313" key="1">
    <source>
        <dbReference type="EMBL" id="MFB9678007.1"/>
    </source>
</evidence>
<comment type="caution">
    <text evidence="1">The sequence shown here is derived from an EMBL/GenBank/DDBJ whole genome shotgun (WGS) entry which is preliminary data.</text>
</comment>
<keyword evidence="2" id="KW-1185">Reference proteome</keyword>
<dbReference type="RefSeq" id="WP_386158896.1">
    <property type="nucleotide sequence ID" value="NZ_JBHMBS010000009.1"/>
</dbReference>
<gene>
    <name evidence="1" type="ORF">ACFFRH_21200</name>
</gene>
<sequence>MDDLVEVAALHGEVVDGPAHVDEVEERRDHRALAGEHLVGVLGRDDGEQQCELVVDAVVAVEVDVGPRKYGA</sequence>
<protein>
    <submittedName>
        <fullName evidence="1">Uncharacterized protein</fullName>
    </submittedName>
</protein>
<organism evidence="1 2">
    <name type="scientific">Streptosporangium vulgare</name>
    <dbReference type="NCBI Taxonomy" id="46190"/>
    <lineage>
        <taxon>Bacteria</taxon>
        <taxon>Bacillati</taxon>
        <taxon>Actinomycetota</taxon>
        <taxon>Actinomycetes</taxon>
        <taxon>Streptosporangiales</taxon>
        <taxon>Streptosporangiaceae</taxon>
        <taxon>Streptosporangium</taxon>
    </lineage>
</organism>
<name>A0ABV5TFW8_9ACTN</name>
<proteinExistence type="predicted"/>
<dbReference type="Proteomes" id="UP001589610">
    <property type="component" value="Unassembled WGS sequence"/>
</dbReference>
<evidence type="ECO:0000313" key="2">
    <source>
        <dbReference type="Proteomes" id="UP001589610"/>
    </source>
</evidence>
<accession>A0ABV5TFW8</accession>